<accession>A0A068NYQ9</accession>
<dbReference type="Gene3D" id="1.20.1260.10">
    <property type="match status" value="1"/>
</dbReference>
<dbReference type="PANTHER" id="PTHR38593">
    <property type="entry name" value="BLR2558 PROTEIN"/>
    <property type="match status" value="1"/>
</dbReference>
<dbReference type="HOGENOM" id="CLU_079636_6_3_0"/>
<dbReference type="InterPro" id="IPR025419">
    <property type="entry name" value="DUF4142"/>
</dbReference>
<feature type="signal peptide" evidence="1">
    <location>
        <begin position="1"/>
        <end position="22"/>
    </location>
</feature>
<gene>
    <name evidence="3" type="ORF">OP10G_3886</name>
</gene>
<dbReference type="InterPro" id="IPR012347">
    <property type="entry name" value="Ferritin-like"/>
</dbReference>
<evidence type="ECO:0000313" key="3">
    <source>
        <dbReference type="EMBL" id="AIE87254.1"/>
    </source>
</evidence>
<dbReference type="eggNOG" id="COG3652">
    <property type="taxonomic scope" value="Bacteria"/>
</dbReference>
<keyword evidence="4" id="KW-1185">Reference proteome</keyword>
<feature type="domain" description="DUF4142" evidence="2">
    <location>
        <begin position="46"/>
        <end position="178"/>
    </location>
</feature>
<protein>
    <submittedName>
        <fullName evidence="3">Outer membrane protein</fullName>
    </submittedName>
</protein>
<dbReference type="Pfam" id="PF13628">
    <property type="entry name" value="DUF4142"/>
    <property type="match status" value="1"/>
</dbReference>
<feature type="chain" id="PRO_5001654037" evidence="1">
    <location>
        <begin position="23"/>
        <end position="194"/>
    </location>
</feature>
<evidence type="ECO:0000259" key="2">
    <source>
        <dbReference type="Pfam" id="PF13628"/>
    </source>
</evidence>
<dbReference type="Proteomes" id="UP000027982">
    <property type="component" value="Chromosome"/>
</dbReference>
<organism evidence="3 4">
    <name type="scientific">Fimbriimonas ginsengisoli Gsoil 348</name>
    <dbReference type="NCBI Taxonomy" id="661478"/>
    <lineage>
        <taxon>Bacteria</taxon>
        <taxon>Bacillati</taxon>
        <taxon>Armatimonadota</taxon>
        <taxon>Fimbriimonadia</taxon>
        <taxon>Fimbriimonadales</taxon>
        <taxon>Fimbriimonadaceae</taxon>
        <taxon>Fimbriimonas</taxon>
    </lineage>
</organism>
<evidence type="ECO:0000256" key="1">
    <source>
        <dbReference type="SAM" id="SignalP"/>
    </source>
</evidence>
<reference evidence="3 4" key="1">
    <citation type="journal article" date="2014" name="PLoS ONE">
        <title>The first complete genome sequence of the class fimbriimonadia in the phylum armatimonadetes.</title>
        <authorList>
            <person name="Hu Z.Y."/>
            <person name="Wang Y.Z."/>
            <person name="Im W.T."/>
            <person name="Wang S.Y."/>
            <person name="Zhao G.P."/>
            <person name="Zheng H.J."/>
            <person name="Quan Z.X."/>
        </authorList>
    </citation>
    <scope>NUCLEOTIDE SEQUENCE [LARGE SCALE GENOMIC DNA]</scope>
    <source>
        <strain evidence="3">Gsoil 348</strain>
    </source>
</reference>
<evidence type="ECO:0000313" key="4">
    <source>
        <dbReference type="Proteomes" id="UP000027982"/>
    </source>
</evidence>
<dbReference type="EMBL" id="CP007139">
    <property type="protein sequence ID" value="AIE87254.1"/>
    <property type="molecule type" value="Genomic_DNA"/>
</dbReference>
<dbReference type="RefSeq" id="WP_025228833.1">
    <property type="nucleotide sequence ID" value="NZ_CP007139.1"/>
</dbReference>
<name>A0A068NYQ9_FIMGI</name>
<dbReference type="PANTHER" id="PTHR38593:SF1">
    <property type="entry name" value="BLR2558 PROTEIN"/>
    <property type="match status" value="1"/>
</dbReference>
<keyword evidence="1" id="KW-0732">Signal</keyword>
<dbReference type="KEGG" id="fgi:OP10G_3886"/>
<dbReference type="STRING" id="661478.OP10G_3886"/>
<dbReference type="OrthoDB" id="9101320at2"/>
<sequence length="194" mass="21342">MNTKNFGAIAVAAFSLVVPAFAQNVSISQDGRPERLFRTVSGLNSRDMKFVKDAAAANMFEILTSQLAAERSNDTFVQEFAKEMIHEHKGSQEELKAVASNKGVSLPSNLPSKLQKAYNKLASLRGSAFDSAYQMWQKDGHAATSMKFKGEIQNGRDQDVKAYAVKTLPAVTMHYKMLIAKKTMMGATKMDHGM</sequence>
<proteinExistence type="predicted"/>
<dbReference type="AlphaFoldDB" id="A0A068NYQ9"/>